<dbReference type="Gene3D" id="2.60.120.1540">
    <property type="match status" value="1"/>
</dbReference>
<dbReference type="RefSeq" id="XP_009065589.1">
    <property type="nucleotide sequence ID" value="XM_009067341.1"/>
</dbReference>
<name>V3ZMY8_LOTGI</name>
<keyword evidence="4" id="KW-1015">Disulfide bond</keyword>
<dbReference type="Gene3D" id="2.60.40.690">
    <property type="entry name" value="Alpha-macroglobulin, receptor-binding domain"/>
    <property type="match status" value="1"/>
</dbReference>
<dbReference type="InterPro" id="IPR001134">
    <property type="entry name" value="Netrin_domain"/>
</dbReference>
<dbReference type="Pfam" id="PF07677">
    <property type="entry name" value="A2M_recep"/>
    <property type="match status" value="1"/>
</dbReference>
<keyword evidence="7" id="KW-1185">Reference proteome</keyword>
<dbReference type="AlphaFoldDB" id="V3ZMY8"/>
<dbReference type="Pfam" id="PF07678">
    <property type="entry name" value="TED_complement"/>
    <property type="match status" value="1"/>
</dbReference>
<protein>
    <recommendedName>
        <fullName evidence="5">NTR domain-containing protein</fullName>
    </recommendedName>
</protein>
<dbReference type="Pfam" id="PF01759">
    <property type="entry name" value="NTR"/>
    <property type="match status" value="1"/>
</dbReference>
<dbReference type="EMBL" id="KB203598">
    <property type="protein sequence ID" value="ESO83810.1"/>
    <property type="molecule type" value="Genomic_DNA"/>
</dbReference>
<evidence type="ECO:0000256" key="2">
    <source>
        <dbReference type="ARBA" id="ARBA00022525"/>
    </source>
</evidence>
<dbReference type="Proteomes" id="UP000030746">
    <property type="component" value="Unassembled WGS sequence"/>
</dbReference>
<dbReference type="InterPro" id="IPR047565">
    <property type="entry name" value="Alpha-macroglob_thiol-ester_cl"/>
</dbReference>
<evidence type="ECO:0000313" key="6">
    <source>
        <dbReference type="EMBL" id="ESO83810.1"/>
    </source>
</evidence>
<dbReference type="InterPro" id="IPR009048">
    <property type="entry name" value="A-macroglobulin_rcpt-bd"/>
</dbReference>
<dbReference type="InterPro" id="IPR036595">
    <property type="entry name" value="A-macroglobulin_rcpt-bd_sf"/>
</dbReference>
<dbReference type="SMART" id="SM01419">
    <property type="entry name" value="Thiol-ester_cl"/>
    <property type="match status" value="1"/>
</dbReference>
<dbReference type="SMART" id="SM01361">
    <property type="entry name" value="A2M_recep"/>
    <property type="match status" value="1"/>
</dbReference>
<dbReference type="HOGENOM" id="CLU_327694_0_0_1"/>
<dbReference type="OrthoDB" id="6359008at2759"/>
<keyword evidence="3" id="KW-0882">Thioester bond</keyword>
<dbReference type="SUPFAM" id="SSF48239">
    <property type="entry name" value="Terpenoid cyclases/Protein prenyltransferases"/>
    <property type="match status" value="1"/>
</dbReference>
<dbReference type="InterPro" id="IPR008930">
    <property type="entry name" value="Terpenoid_cyclase/PrenylTrfase"/>
</dbReference>
<evidence type="ECO:0000256" key="3">
    <source>
        <dbReference type="ARBA" id="ARBA00022966"/>
    </source>
</evidence>
<dbReference type="InterPro" id="IPR019742">
    <property type="entry name" value="MacrogloblnA2_CS"/>
</dbReference>
<reference evidence="6 7" key="1">
    <citation type="journal article" date="2013" name="Nature">
        <title>Insights into bilaterian evolution from three spiralian genomes.</title>
        <authorList>
            <person name="Simakov O."/>
            <person name="Marletaz F."/>
            <person name="Cho S.J."/>
            <person name="Edsinger-Gonzales E."/>
            <person name="Havlak P."/>
            <person name="Hellsten U."/>
            <person name="Kuo D.H."/>
            <person name="Larsson T."/>
            <person name="Lv J."/>
            <person name="Arendt D."/>
            <person name="Savage R."/>
            <person name="Osoegawa K."/>
            <person name="de Jong P."/>
            <person name="Grimwood J."/>
            <person name="Chapman J.A."/>
            <person name="Shapiro H."/>
            <person name="Aerts A."/>
            <person name="Otillar R.P."/>
            <person name="Terry A.Y."/>
            <person name="Boore J.L."/>
            <person name="Grigoriev I.V."/>
            <person name="Lindberg D.R."/>
            <person name="Seaver E.C."/>
            <person name="Weisblat D.A."/>
            <person name="Putnam N.H."/>
            <person name="Rokhsar D.S."/>
        </authorList>
    </citation>
    <scope>NUCLEOTIDE SEQUENCE [LARGE SCALE GENOMIC DNA]</scope>
</reference>
<dbReference type="KEGG" id="lgi:LOTGIDRAFT_169046"/>
<dbReference type="PANTHER" id="PTHR11412">
    <property type="entry name" value="MACROGLOBULIN / COMPLEMENT"/>
    <property type="match status" value="1"/>
</dbReference>
<dbReference type="STRING" id="225164.V3ZMY8"/>
<dbReference type="PANTHER" id="PTHR11412:SF166">
    <property type="entry name" value="NTR DOMAIN-CONTAINING PROTEIN"/>
    <property type="match status" value="1"/>
</dbReference>
<dbReference type="Gene3D" id="2.40.50.120">
    <property type="match status" value="1"/>
</dbReference>
<dbReference type="SUPFAM" id="SSF49410">
    <property type="entry name" value="Alpha-macroglobulin receptor domain"/>
    <property type="match status" value="1"/>
</dbReference>
<evidence type="ECO:0000313" key="7">
    <source>
        <dbReference type="Proteomes" id="UP000030746"/>
    </source>
</evidence>
<dbReference type="InterPro" id="IPR050473">
    <property type="entry name" value="A2M/Complement_sys"/>
</dbReference>
<keyword evidence="2" id="KW-0964">Secreted</keyword>
<evidence type="ECO:0000259" key="5">
    <source>
        <dbReference type="PROSITE" id="PS50189"/>
    </source>
</evidence>
<comment type="subcellular location">
    <subcellularLocation>
        <location evidence="1">Secreted</location>
    </subcellularLocation>
</comment>
<dbReference type="PROSITE" id="PS00477">
    <property type="entry name" value="ALPHA_2_MACROGLOBULIN"/>
    <property type="match status" value="1"/>
</dbReference>
<dbReference type="InterPro" id="IPR008993">
    <property type="entry name" value="TIMP-like_OB-fold"/>
</dbReference>
<dbReference type="GO" id="GO:0005615">
    <property type="term" value="C:extracellular space"/>
    <property type="evidence" value="ECO:0007669"/>
    <property type="project" value="InterPro"/>
</dbReference>
<accession>V3ZMY8</accession>
<dbReference type="Gene3D" id="1.50.10.20">
    <property type="match status" value="1"/>
</dbReference>
<dbReference type="InterPro" id="IPR011626">
    <property type="entry name" value="Alpha-macroglobulin_TED"/>
</dbReference>
<dbReference type="Gene3D" id="2.60.40.10">
    <property type="entry name" value="Immunoglobulins"/>
    <property type="match status" value="1"/>
</dbReference>
<dbReference type="CTD" id="20241048"/>
<sequence>MAHVDIPPNDAASVSFPIIPLELGLFPIRVYAYSTWGNDAVEKILYVEGEGLEKIHTVSVMLDPSGKRLVRDKVNNVTFDLLNEVDEAGHKQKVHLDLDLPQNVVPETEKCTVSAIGVDTLLKLPTGCGEQNLIHLAPNVYVMRYLKATGRLMPEVEKKARVFMRQGMLRQLTFRKEDGSFATWPHADSSTWLTAFALKVMTESKTFIAVDNNVTCKALTWLLNRHKTDGSFMEDSWVMHKEMLGGTTGETTLAAFVLIAILESDCKPEGEYDVDESRLRTISYLESKLEELDRPLAVAMTTYALALAYSPSRHRANEILRNIAERTPEGFIHWGAGDVENFKIDLKPHWFNKEPNALAVEATAYALLAQLEMGEIQYSNQIVGWLLQQRESHGSFVSTQDTVIGLQALSEYSVRTYSAILDMTCHITSEADQNFQRLISLRHEDALVLKSVPQVPTGGKLMFEAAGTGVGMMQVEVRFNVPQEGDACKFDVSVVSRRLSHMVYQFFSHNSRSDCEPCAESCDDAEEEEDEEDYETFTFPSIIPRIQRIDLDKDEGNVGSRIGRPFSRIGRPLSRFRRSVSARNLCVEVCVRYQGERETGMSVLDVGLFTGYQPIDADLDAMKAKGKIQHYEKSQRSLILYIEEISNKKTECYKFRAKQKHIVENIQPAKVQVFDYYNPTERCTYFYKPDNVSGHLTNFCDDKKSICQCLEGRCSRCEDDWYGKKWQEIIKYACQNTTYVLQIKILDMQVESTGFQRVLAVVQKVIYSDGMLKLQQKDKLILLKRSSCMCPYFTVGKIYTLMARDPKRFRDNDGNLVHAFLMDKMAVVTQIYKSRQKNLSGMQKQMARQFRRFQKRLLRKGCRNHRKKGRILHSFPGK</sequence>
<evidence type="ECO:0000256" key="4">
    <source>
        <dbReference type="ARBA" id="ARBA00023157"/>
    </source>
</evidence>
<dbReference type="PROSITE" id="PS50189">
    <property type="entry name" value="NTR"/>
    <property type="match status" value="1"/>
</dbReference>
<dbReference type="SUPFAM" id="SSF50242">
    <property type="entry name" value="TIMP-like"/>
    <property type="match status" value="1"/>
</dbReference>
<feature type="domain" description="NTR" evidence="5">
    <location>
        <begin position="714"/>
        <end position="862"/>
    </location>
</feature>
<evidence type="ECO:0000256" key="1">
    <source>
        <dbReference type="ARBA" id="ARBA00004613"/>
    </source>
</evidence>
<organism evidence="6 7">
    <name type="scientific">Lottia gigantea</name>
    <name type="common">Giant owl limpet</name>
    <dbReference type="NCBI Taxonomy" id="225164"/>
    <lineage>
        <taxon>Eukaryota</taxon>
        <taxon>Metazoa</taxon>
        <taxon>Spiralia</taxon>
        <taxon>Lophotrochozoa</taxon>
        <taxon>Mollusca</taxon>
        <taxon>Gastropoda</taxon>
        <taxon>Patellogastropoda</taxon>
        <taxon>Lottioidea</taxon>
        <taxon>Lottiidae</taxon>
        <taxon>Lottia</taxon>
    </lineage>
</organism>
<dbReference type="GeneID" id="20241048"/>
<gene>
    <name evidence="6" type="ORF">LOTGIDRAFT_169046</name>
</gene>
<dbReference type="InterPro" id="IPR018933">
    <property type="entry name" value="Netrin_module_non-TIMP"/>
</dbReference>
<dbReference type="OMA" id="TYKIKVC"/>
<proteinExistence type="predicted"/>
<dbReference type="CDD" id="cd02896">
    <property type="entry name" value="complement_C3_C4_C5"/>
    <property type="match status" value="1"/>
</dbReference>
<dbReference type="InterPro" id="IPR013783">
    <property type="entry name" value="Ig-like_fold"/>
</dbReference>